<accession>A0A2N6PHW3</accession>
<evidence type="ECO:0000256" key="1">
    <source>
        <dbReference type="ARBA" id="ARBA00004196"/>
    </source>
</evidence>
<keyword evidence="8" id="KW-1185">Reference proteome</keyword>
<dbReference type="Gene3D" id="3.40.190.10">
    <property type="entry name" value="Periplasmic binding protein-like II"/>
    <property type="match status" value="2"/>
</dbReference>
<comment type="subcellular location">
    <subcellularLocation>
        <location evidence="1">Cell envelope</location>
    </subcellularLocation>
</comment>
<dbReference type="PANTHER" id="PTHR35936">
    <property type="entry name" value="MEMBRANE-BOUND LYTIC MUREIN TRANSGLYCOSYLASE F"/>
    <property type="match status" value="1"/>
</dbReference>
<dbReference type="SMART" id="SM00062">
    <property type="entry name" value="PBPb"/>
    <property type="match status" value="1"/>
</dbReference>
<dbReference type="CDD" id="cd13530">
    <property type="entry name" value="PBP2_peptides_like"/>
    <property type="match status" value="1"/>
</dbReference>
<dbReference type="PROSITE" id="PS51257">
    <property type="entry name" value="PROKAR_LIPOPROTEIN"/>
    <property type="match status" value="1"/>
</dbReference>
<feature type="domain" description="Solute-binding protein family 3/N-terminal" evidence="6">
    <location>
        <begin position="45"/>
        <end position="262"/>
    </location>
</feature>
<dbReference type="SUPFAM" id="SSF53850">
    <property type="entry name" value="Periplasmic binding protein-like II"/>
    <property type="match status" value="1"/>
</dbReference>
<dbReference type="OrthoDB" id="8454826at2"/>
<dbReference type="GO" id="GO:0030313">
    <property type="term" value="C:cell envelope"/>
    <property type="evidence" value="ECO:0007669"/>
    <property type="project" value="UniProtKB-SubCell"/>
</dbReference>
<organism evidence="7 8">
    <name type="scientific">Brevibacterium luteolum</name>
    <dbReference type="NCBI Taxonomy" id="199591"/>
    <lineage>
        <taxon>Bacteria</taxon>
        <taxon>Bacillati</taxon>
        <taxon>Actinomycetota</taxon>
        <taxon>Actinomycetes</taxon>
        <taxon>Micrococcales</taxon>
        <taxon>Brevibacteriaceae</taxon>
        <taxon>Brevibacterium</taxon>
    </lineage>
</organism>
<feature type="signal peptide" evidence="5">
    <location>
        <begin position="1"/>
        <end position="23"/>
    </location>
</feature>
<dbReference type="InterPro" id="IPR018313">
    <property type="entry name" value="SBP_3_CS"/>
</dbReference>
<dbReference type="Pfam" id="PF00497">
    <property type="entry name" value="SBP_bac_3"/>
    <property type="match status" value="1"/>
</dbReference>
<name>A0A2N6PHW3_9MICO</name>
<evidence type="ECO:0000256" key="5">
    <source>
        <dbReference type="SAM" id="SignalP"/>
    </source>
</evidence>
<dbReference type="PROSITE" id="PS01039">
    <property type="entry name" value="SBP_BACTERIAL_3"/>
    <property type="match status" value="1"/>
</dbReference>
<evidence type="ECO:0000256" key="2">
    <source>
        <dbReference type="ARBA" id="ARBA00010333"/>
    </source>
</evidence>
<dbReference type="AlphaFoldDB" id="A0A2N6PHW3"/>
<keyword evidence="3 5" id="KW-0732">Signal</keyword>
<reference evidence="7 8" key="1">
    <citation type="submission" date="2017-09" db="EMBL/GenBank/DDBJ databases">
        <title>Bacterial strain isolated from the female urinary microbiota.</title>
        <authorList>
            <person name="Thomas-White K."/>
            <person name="Kumar N."/>
            <person name="Forster S."/>
            <person name="Putonti C."/>
            <person name="Lawley T."/>
            <person name="Wolfe A.J."/>
        </authorList>
    </citation>
    <scope>NUCLEOTIDE SEQUENCE [LARGE SCALE GENOMIC DNA]</scope>
    <source>
        <strain evidence="7 8">UMB0680</strain>
    </source>
</reference>
<dbReference type="InterPro" id="IPR001638">
    <property type="entry name" value="Solute-binding_3/MltF_N"/>
</dbReference>
<evidence type="ECO:0000256" key="3">
    <source>
        <dbReference type="ARBA" id="ARBA00022729"/>
    </source>
</evidence>
<dbReference type="RefSeq" id="WP_102162076.1">
    <property type="nucleotide sequence ID" value="NZ_PNFZ01000003.1"/>
</dbReference>
<feature type="chain" id="PRO_5039464608" evidence="5">
    <location>
        <begin position="24"/>
        <end position="274"/>
    </location>
</feature>
<dbReference type="EMBL" id="PNFZ01000003">
    <property type="protein sequence ID" value="PMB98280.1"/>
    <property type="molecule type" value="Genomic_DNA"/>
</dbReference>
<dbReference type="Proteomes" id="UP000235703">
    <property type="component" value="Unassembled WGS sequence"/>
</dbReference>
<sequence length="274" mass="29704">MTRTRHLTSLTALAAAGVLLLSACGGGGSGEADGGNEYQLAQEGKLIMCSTLPYEPFEFTRDGESVGFDIDLAKKLAERLDLEYELVDTGFEAIESASVLDTQQCDISLAGMTITDDRATKMDFTDAYLLDNLALMVRKDSGIKSISELKGKEVGVKQATTGEKYAQEQGAETVQFEDNTIMIQAISSGQVNAMVSNVSMIYSAVQTDDNLELVESYDTNEQLGAAVVKGNEKLAEEFNTMLGEMYEDGSYDELVDEWFGEVADAARIPEDQRG</sequence>
<dbReference type="PANTHER" id="PTHR35936:SF17">
    <property type="entry name" value="ARGININE-BINDING EXTRACELLULAR PROTEIN ARTP"/>
    <property type="match status" value="1"/>
</dbReference>
<protein>
    <submittedName>
        <fullName evidence="7">Amino acid ABC transporter substrate-binding protein</fullName>
    </submittedName>
</protein>
<gene>
    <name evidence="7" type="ORF">CJ198_07930</name>
</gene>
<proteinExistence type="inferred from homology"/>
<evidence type="ECO:0000313" key="8">
    <source>
        <dbReference type="Proteomes" id="UP000235703"/>
    </source>
</evidence>
<comment type="similarity">
    <text evidence="2 4">Belongs to the bacterial solute-binding protein 3 family.</text>
</comment>
<comment type="caution">
    <text evidence="7">The sequence shown here is derived from an EMBL/GenBank/DDBJ whole genome shotgun (WGS) entry which is preliminary data.</text>
</comment>
<evidence type="ECO:0000256" key="4">
    <source>
        <dbReference type="RuleBase" id="RU003744"/>
    </source>
</evidence>
<evidence type="ECO:0000313" key="7">
    <source>
        <dbReference type="EMBL" id="PMB98280.1"/>
    </source>
</evidence>
<evidence type="ECO:0000259" key="6">
    <source>
        <dbReference type="SMART" id="SM00062"/>
    </source>
</evidence>